<protein>
    <submittedName>
        <fullName evidence="2">Uncharacterized protein</fullName>
    </submittedName>
</protein>
<gene>
    <name evidence="2" type="ORF">C1Y40_05778</name>
</gene>
<dbReference type="AlphaFoldDB" id="A0A2S8BBN6"/>
<feature type="region of interest" description="Disordered" evidence="1">
    <location>
        <begin position="1"/>
        <end position="57"/>
    </location>
</feature>
<comment type="caution">
    <text evidence="2">The sequence shown here is derived from an EMBL/GenBank/DDBJ whole genome shotgun (WGS) entry which is preliminary data.</text>
</comment>
<feature type="compositionally biased region" description="Polar residues" evidence="1">
    <location>
        <begin position="38"/>
        <end position="52"/>
    </location>
</feature>
<reference evidence="2 3" key="1">
    <citation type="journal article" date="2017" name="Int. J. Syst. Evol. Microbiol.">
        <title>Mycobacterium talmoniae sp. nov., a slowly growing mycobacterium isolated from human respiratory samples.</title>
        <authorList>
            <person name="Davidson R.M."/>
            <person name="DeGroote M.A."/>
            <person name="Marola J.L."/>
            <person name="Buss S."/>
            <person name="Jones V."/>
            <person name="McNeil M.R."/>
            <person name="Freifeld A.G."/>
            <person name="Elaine Epperson L."/>
            <person name="Hasan N.A."/>
            <person name="Jackson M."/>
            <person name="Iwen P.C."/>
            <person name="Salfinger M."/>
            <person name="Strong M."/>
        </authorList>
    </citation>
    <scope>NUCLEOTIDE SEQUENCE [LARGE SCALE GENOMIC DNA]</scope>
    <source>
        <strain evidence="2 3">ATCC BAA-2683</strain>
    </source>
</reference>
<evidence type="ECO:0000256" key="1">
    <source>
        <dbReference type="SAM" id="MobiDB-lite"/>
    </source>
</evidence>
<dbReference type="Proteomes" id="UP000238296">
    <property type="component" value="Unassembled WGS sequence"/>
</dbReference>
<accession>A0A2S8BBN6</accession>
<evidence type="ECO:0000313" key="3">
    <source>
        <dbReference type="Proteomes" id="UP000238296"/>
    </source>
</evidence>
<proteinExistence type="predicted"/>
<organism evidence="2 3">
    <name type="scientific">Mycobacterium talmoniae</name>
    <dbReference type="NCBI Taxonomy" id="1858794"/>
    <lineage>
        <taxon>Bacteria</taxon>
        <taxon>Bacillati</taxon>
        <taxon>Actinomycetota</taxon>
        <taxon>Actinomycetes</taxon>
        <taxon>Mycobacteriales</taxon>
        <taxon>Mycobacteriaceae</taxon>
        <taxon>Mycobacterium</taxon>
    </lineage>
</organism>
<name>A0A2S8BBN6_9MYCO</name>
<evidence type="ECO:0000313" key="2">
    <source>
        <dbReference type="EMBL" id="PQM44064.1"/>
    </source>
</evidence>
<sequence>MLASGLNGTSATARTVTSTRGPRGRSRASSIAPAPDTLTGSNPTCTGSTSPGESGPIARCTTLSCPKVAAPTGSTPTVTVSVNAGTITVCASTRTTF</sequence>
<feature type="compositionally biased region" description="Low complexity" evidence="1">
    <location>
        <begin position="8"/>
        <end position="21"/>
    </location>
</feature>
<dbReference type="EMBL" id="PPEA01001007">
    <property type="protein sequence ID" value="PQM44064.1"/>
    <property type="molecule type" value="Genomic_DNA"/>
</dbReference>